<sequence length="64" mass="7122">MADTPNPIQMQKFLSGVDYPCSRDGLVEHAKSQGADENVLEHLKQMPDRTYDGPNAVSQEFARS</sequence>
<proteinExistence type="predicted"/>
<name>A0A558AE61_9PSEU</name>
<keyword evidence="2" id="KW-1185">Reference proteome</keyword>
<gene>
    <name evidence="1" type="ORF">FNH06_13060</name>
</gene>
<evidence type="ECO:0000313" key="1">
    <source>
        <dbReference type="EMBL" id="TVT22547.1"/>
    </source>
</evidence>
<dbReference type="Pfam" id="PF11387">
    <property type="entry name" value="DUF2795"/>
    <property type="match status" value="1"/>
</dbReference>
<evidence type="ECO:0000313" key="2">
    <source>
        <dbReference type="Proteomes" id="UP000318578"/>
    </source>
</evidence>
<dbReference type="InterPro" id="IPR021527">
    <property type="entry name" value="DUF2795"/>
</dbReference>
<protein>
    <submittedName>
        <fullName evidence="1">DUF2795 domain-containing protein</fullName>
    </submittedName>
</protein>
<dbReference type="AlphaFoldDB" id="A0A558AE61"/>
<dbReference type="EMBL" id="VJZA01000017">
    <property type="protein sequence ID" value="TVT22547.1"/>
    <property type="molecule type" value="Genomic_DNA"/>
</dbReference>
<dbReference type="Proteomes" id="UP000318578">
    <property type="component" value="Unassembled WGS sequence"/>
</dbReference>
<accession>A0A558AE61</accession>
<reference evidence="1 2" key="1">
    <citation type="submission" date="2019-07" db="EMBL/GenBank/DDBJ databases">
        <title>New species of Amycolatopsis and Streptomyces.</title>
        <authorList>
            <person name="Duangmal K."/>
            <person name="Teo W.F.A."/>
            <person name="Lipun K."/>
        </authorList>
    </citation>
    <scope>NUCLEOTIDE SEQUENCE [LARGE SCALE GENOMIC DNA]</scope>
    <source>
        <strain evidence="1 2">JCM 30562</strain>
    </source>
</reference>
<organism evidence="1 2">
    <name type="scientific">Amycolatopsis acidiphila</name>
    <dbReference type="NCBI Taxonomy" id="715473"/>
    <lineage>
        <taxon>Bacteria</taxon>
        <taxon>Bacillati</taxon>
        <taxon>Actinomycetota</taxon>
        <taxon>Actinomycetes</taxon>
        <taxon>Pseudonocardiales</taxon>
        <taxon>Pseudonocardiaceae</taxon>
        <taxon>Amycolatopsis</taxon>
    </lineage>
</organism>
<comment type="caution">
    <text evidence="1">The sequence shown here is derived from an EMBL/GenBank/DDBJ whole genome shotgun (WGS) entry which is preliminary data.</text>
</comment>
<dbReference type="RefSeq" id="WP_144637997.1">
    <property type="nucleotide sequence ID" value="NZ_BNAX01000007.1"/>
</dbReference>
<dbReference type="OrthoDB" id="6161020at2"/>